<sequence>IAQSFTKPRCEENLCLAIQDNMEKMCQGLSKMLYGVNMIQIGEGPSHKDVQLIGPE</sequence>
<organism evidence="1 2">
    <name type="scientific">Datura stramonium</name>
    <name type="common">Jimsonweed</name>
    <name type="synonym">Common thornapple</name>
    <dbReference type="NCBI Taxonomy" id="4076"/>
    <lineage>
        <taxon>Eukaryota</taxon>
        <taxon>Viridiplantae</taxon>
        <taxon>Streptophyta</taxon>
        <taxon>Embryophyta</taxon>
        <taxon>Tracheophyta</taxon>
        <taxon>Spermatophyta</taxon>
        <taxon>Magnoliopsida</taxon>
        <taxon>eudicotyledons</taxon>
        <taxon>Gunneridae</taxon>
        <taxon>Pentapetalae</taxon>
        <taxon>asterids</taxon>
        <taxon>lamiids</taxon>
        <taxon>Solanales</taxon>
        <taxon>Solanaceae</taxon>
        <taxon>Solanoideae</taxon>
        <taxon>Datureae</taxon>
        <taxon>Datura</taxon>
    </lineage>
</organism>
<gene>
    <name evidence="1" type="ORF">HAX54_032696</name>
</gene>
<keyword evidence="2" id="KW-1185">Reference proteome</keyword>
<name>A0ABS8VBS2_DATST</name>
<comment type="caution">
    <text evidence="1">The sequence shown here is derived from an EMBL/GenBank/DDBJ whole genome shotgun (WGS) entry which is preliminary data.</text>
</comment>
<feature type="non-terminal residue" evidence="1">
    <location>
        <position position="1"/>
    </location>
</feature>
<evidence type="ECO:0000313" key="2">
    <source>
        <dbReference type="Proteomes" id="UP000823775"/>
    </source>
</evidence>
<feature type="non-terminal residue" evidence="1">
    <location>
        <position position="56"/>
    </location>
</feature>
<proteinExistence type="predicted"/>
<evidence type="ECO:0000313" key="1">
    <source>
        <dbReference type="EMBL" id="MCD9644478.1"/>
    </source>
</evidence>
<accession>A0ABS8VBS2</accession>
<dbReference type="EMBL" id="JACEIK010004163">
    <property type="protein sequence ID" value="MCD9644478.1"/>
    <property type="molecule type" value="Genomic_DNA"/>
</dbReference>
<reference evidence="1 2" key="1">
    <citation type="journal article" date="2021" name="BMC Genomics">
        <title>Datura genome reveals duplications of psychoactive alkaloid biosynthetic genes and high mutation rate following tissue culture.</title>
        <authorList>
            <person name="Rajewski A."/>
            <person name="Carter-House D."/>
            <person name="Stajich J."/>
            <person name="Litt A."/>
        </authorList>
    </citation>
    <scope>NUCLEOTIDE SEQUENCE [LARGE SCALE GENOMIC DNA]</scope>
    <source>
        <strain evidence="1">AR-01</strain>
    </source>
</reference>
<protein>
    <submittedName>
        <fullName evidence="1">Uncharacterized protein</fullName>
    </submittedName>
</protein>
<dbReference type="Proteomes" id="UP000823775">
    <property type="component" value="Unassembled WGS sequence"/>
</dbReference>